<dbReference type="PANTHER" id="PTHR15959:SF0">
    <property type="entry name" value="SYNTAXIN-18"/>
    <property type="match status" value="1"/>
</dbReference>
<keyword evidence="7" id="KW-0175">Coiled coil</keyword>
<evidence type="ECO:0000256" key="2">
    <source>
        <dbReference type="ARBA" id="ARBA00009063"/>
    </source>
</evidence>
<proteinExistence type="inferred from homology"/>
<keyword evidence="5" id="KW-0653">Protein transport</keyword>
<feature type="non-terminal residue" evidence="10">
    <location>
        <position position="289"/>
    </location>
</feature>
<sequence length="289" mass="33437">KMARSRDKTEEFKEAIRTIAYREGYDEAKMAKISASMILRRPQRKSQFIKAALKTLESIRTLETFVLNHRKDYVDRHRTTEQDRDTIEHEVQVFVKACREQIEILKNSIEIENKRGQTVSWLDIRKEDGNADVVAHKHGVVLILVERLHAVTALFDQLRAARFQDAIDKTMPRRMRNLQSKTDSVKTPVSDHLNDTDVTRQNAQAAQQGNQQQLLDEETQALQVELTNLLDTVQETERKVVEMSALSHLFSTHVLHQAQQIEHLYQQAIEATHNVEKGNKELAKAIERN</sequence>
<dbReference type="GO" id="GO:0006890">
    <property type="term" value="P:retrograde vesicle-mediated transport, Golgi to endoplasmic reticulum"/>
    <property type="evidence" value="ECO:0007669"/>
    <property type="project" value="TreeGrafter"/>
</dbReference>
<evidence type="ECO:0000256" key="5">
    <source>
        <dbReference type="ARBA" id="ARBA00022927"/>
    </source>
</evidence>
<dbReference type="GO" id="GO:0031201">
    <property type="term" value="C:SNARE complex"/>
    <property type="evidence" value="ECO:0007669"/>
    <property type="project" value="TreeGrafter"/>
</dbReference>
<evidence type="ECO:0000256" key="1">
    <source>
        <dbReference type="ARBA" id="ARBA00004211"/>
    </source>
</evidence>
<protein>
    <recommendedName>
        <fullName evidence="9">SNARE-complex protein Syntaxin-18 N-terminal domain-containing protein</fullName>
    </recommendedName>
</protein>
<dbReference type="GO" id="GO:0015031">
    <property type="term" value="P:protein transport"/>
    <property type="evidence" value="ECO:0007669"/>
    <property type="project" value="UniProtKB-KW"/>
</dbReference>
<reference evidence="10 11" key="1">
    <citation type="journal article" date="2021" name="Nat. Plants">
        <title>The Taxus genome provides insights into paclitaxel biosynthesis.</title>
        <authorList>
            <person name="Xiong X."/>
            <person name="Gou J."/>
            <person name="Liao Q."/>
            <person name="Li Y."/>
            <person name="Zhou Q."/>
            <person name="Bi G."/>
            <person name="Li C."/>
            <person name="Du R."/>
            <person name="Wang X."/>
            <person name="Sun T."/>
            <person name="Guo L."/>
            <person name="Liang H."/>
            <person name="Lu P."/>
            <person name="Wu Y."/>
            <person name="Zhang Z."/>
            <person name="Ro D.K."/>
            <person name="Shang Y."/>
            <person name="Huang S."/>
            <person name="Yan J."/>
        </authorList>
    </citation>
    <scope>NUCLEOTIDE SEQUENCE [LARGE SCALE GENOMIC DNA]</scope>
    <source>
        <strain evidence="10">Ta-2019</strain>
    </source>
</reference>
<comment type="similarity">
    <text evidence="2">Belongs to the syntaxin family.</text>
</comment>
<dbReference type="PANTHER" id="PTHR15959">
    <property type="entry name" value="SYNTAXIN-18"/>
    <property type="match status" value="1"/>
</dbReference>
<evidence type="ECO:0000313" key="10">
    <source>
        <dbReference type="EMBL" id="KAH9329173.1"/>
    </source>
</evidence>
<keyword evidence="6" id="KW-1133">Transmembrane helix</keyword>
<evidence type="ECO:0000259" key="9">
    <source>
        <dbReference type="Pfam" id="PF10496"/>
    </source>
</evidence>
<dbReference type="Pfam" id="PF10496">
    <property type="entry name" value="Syntaxin-18_N"/>
    <property type="match status" value="1"/>
</dbReference>
<gene>
    <name evidence="10" type="ORF">KI387_001281</name>
</gene>
<dbReference type="Proteomes" id="UP000824469">
    <property type="component" value="Unassembled WGS sequence"/>
</dbReference>
<feature type="domain" description="SNARE-complex protein Syntaxin-18 N-terminal" evidence="9">
    <location>
        <begin position="7"/>
        <end position="87"/>
    </location>
</feature>
<evidence type="ECO:0000256" key="7">
    <source>
        <dbReference type="ARBA" id="ARBA00023054"/>
    </source>
</evidence>
<evidence type="ECO:0000256" key="3">
    <source>
        <dbReference type="ARBA" id="ARBA00022448"/>
    </source>
</evidence>
<dbReference type="SUPFAM" id="SSF58038">
    <property type="entry name" value="SNARE fusion complex"/>
    <property type="match status" value="1"/>
</dbReference>
<comment type="subcellular location">
    <subcellularLocation>
        <location evidence="1">Membrane</location>
        <topology evidence="1">Single-pass type IV membrane protein</topology>
    </subcellularLocation>
</comment>
<keyword evidence="11" id="KW-1185">Reference proteome</keyword>
<dbReference type="GO" id="GO:0005783">
    <property type="term" value="C:endoplasmic reticulum"/>
    <property type="evidence" value="ECO:0007669"/>
    <property type="project" value="TreeGrafter"/>
</dbReference>
<dbReference type="AlphaFoldDB" id="A0AA38GVU8"/>
<name>A0AA38GVU8_TAXCH</name>
<keyword evidence="8" id="KW-0472">Membrane</keyword>
<organism evidence="10 11">
    <name type="scientific">Taxus chinensis</name>
    <name type="common">Chinese yew</name>
    <name type="synonym">Taxus wallichiana var. chinensis</name>
    <dbReference type="NCBI Taxonomy" id="29808"/>
    <lineage>
        <taxon>Eukaryota</taxon>
        <taxon>Viridiplantae</taxon>
        <taxon>Streptophyta</taxon>
        <taxon>Embryophyta</taxon>
        <taxon>Tracheophyta</taxon>
        <taxon>Spermatophyta</taxon>
        <taxon>Pinopsida</taxon>
        <taxon>Pinidae</taxon>
        <taxon>Conifers II</taxon>
        <taxon>Cupressales</taxon>
        <taxon>Taxaceae</taxon>
        <taxon>Taxus</taxon>
    </lineage>
</organism>
<dbReference type="OMA" id="FVFQCRE"/>
<dbReference type="EMBL" id="JAHRHJ020000001">
    <property type="protein sequence ID" value="KAH9329173.1"/>
    <property type="molecule type" value="Genomic_DNA"/>
</dbReference>
<keyword evidence="3" id="KW-0813">Transport</keyword>
<accession>A0AA38GVU8</accession>
<feature type="non-terminal residue" evidence="10">
    <location>
        <position position="1"/>
    </location>
</feature>
<dbReference type="InterPro" id="IPR010989">
    <property type="entry name" value="SNARE"/>
</dbReference>
<keyword evidence="4" id="KW-0812">Transmembrane</keyword>
<evidence type="ECO:0000256" key="4">
    <source>
        <dbReference type="ARBA" id="ARBA00022692"/>
    </source>
</evidence>
<evidence type="ECO:0000256" key="8">
    <source>
        <dbReference type="ARBA" id="ARBA00023136"/>
    </source>
</evidence>
<dbReference type="InterPro" id="IPR019529">
    <property type="entry name" value="Syntaxin-18_N"/>
</dbReference>
<comment type="caution">
    <text evidence="10">The sequence shown here is derived from an EMBL/GenBank/DDBJ whole genome shotgun (WGS) entry which is preliminary data.</text>
</comment>
<dbReference type="SUPFAM" id="SSF47661">
    <property type="entry name" value="t-snare proteins"/>
    <property type="match status" value="1"/>
</dbReference>
<evidence type="ECO:0000313" key="11">
    <source>
        <dbReference type="Proteomes" id="UP000824469"/>
    </source>
</evidence>
<evidence type="ECO:0000256" key="6">
    <source>
        <dbReference type="ARBA" id="ARBA00022989"/>
    </source>
</evidence>